<evidence type="ECO:0000256" key="9">
    <source>
        <dbReference type="ARBA" id="ARBA00022842"/>
    </source>
</evidence>
<dbReference type="Proteomes" id="UP001201020">
    <property type="component" value="Chromosome"/>
</dbReference>
<keyword evidence="10" id="KW-0408">Iron</keyword>
<comment type="cofactor">
    <cofactor evidence="2">
        <name>[4Fe-4S] cluster</name>
        <dbReference type="ChEBI" id="CHEBI:49883"/>
    </cofactor>
</comment>
<evidence type="ECO:0000256" key="11">
    <source>
        <dbReference type="ARBA" id="ARBA00023014"/>
    </source>
</evidence>
<keyword evidence="9" id="KW-0460">Magnesium</keyword>
<dbReference type="CDD" id="cd01713">
    <property type="entry name" value="CTU1-like"/>
    <property type="match status" value="1"/>
</dbReference>
<keyword evidence="11" id="KW-0411">Iron-sulfur</keyword>
<gene>
    <name evidence="17" type="ORF">K9W45_10375</name>
</gene>
<dbReference type="GO" id="GO:0016740">
    <property type="term" value="F:transferase activity"/>
    <property type="evidence" value="ECO:0007669"/>
    <property type="project" value="UniProtKB-KW"/>
</dbReference>
<dbReference type="GO" id="GO:0000049">
    <property type="term" value="F:tRNA binding"/>
    <property type="evidence" value="ECO:0007669"/>
    <property type="project" value="InterPro"/>
</dbReference>
<evidence type="ECO:0000256" key="5">
    <source>
        <dbReference type="ARBA" id="ARBA00022723"/>
    </source>
</evidence>
<evidence type="ECO:0000259" key="16">
    <source>
        <dbReference type="Pfam" id="PF22082"/>
    </source>
</evidence>
<evidence type="ECO:0000256" key="6">
    <source>
        <dbReference type="ARBA" id="ARBA00022741"/>
    </source>
</evidence>
<keyword evidence="3" id="KW-0004">4Fe-4S</keyword>
<feature type="binding site" evidence="13">
    <location>
        <position position="85"/>
    </location>
    <ligand>
        <name>ATP</name>
        <dbReference type="ChEBI" id="CHEBI:30616"/>
    </ligand>
</feature>
<feature type="binding site" evidence="12">
    <location>
        <position position="3"/>
    </location>
    <ligand>
        <name>Zn(2+)</name>
        <dbReference type="ChEBI" id="CHEBI:29105"/>
        <label>1</label>
    </ligand>
</feature>
<evidence type="ECO:0000256" key="2">
    <source>
        <dbReference type="ARBA" id="ARBA00001966"/>
    </source>
</evidence>
<feature type="binding site" evidence="12">
    <location>
        <position position="6"/>
    </location>
    <ligand>
        <name>Zn(2+)</name>
        <dbReference type="ChEBI" id="CHEBI:29105"/>
        <label>1</label>
    </ligand>
</feature>
<comment type="cofactor">
    <cofactor evidence="1">
        <name>Mg(2+)</name>
        <dbReference type="ChEBI" id="CHEBI:18420"/>
    </cofactor>
</comment>
<evidence type="ECO:0000256" key="12">
    <source>
        <dbReference type="PIRSR" id="PIRSR004976-50"/>
    </source>
</evidence>
<dbReference type="InterPro" id="IPR054306">
    <property type="entry name" value="TtuA-like_LIM_N"/>
</dbReference>
<feature type="binding site" evidence="12">
    <location>
        <position position="291"/>
    </location>
    <ligand>
        <name>Zn(2+)</name>
        <dbReference type="ChEBI" id="CHEBI:29105"/>
        <label>2</label>
    </ligand>
</feature>
<evidence type="ECO:0000256" key="7">
    <source>
        <dbReference type="ARBA" id="ARBA00022833"/>
    </source>
</evidence>
<dbReference type="InterPro" id="IPR020554">
    <property type="entry name" value="UPF0021_CS"/>
</dbReference>
<dbReference type="InterPro" id="IPR000541">
    <property type="entry name" value="Ncs6/Tuc1/Ctu1"/>
</dbReference>
<dbReference type="InterPro" id="IPR056369">
    <property type="entry name" value="CTU1-like_ATP-bd"/>
</dbReference>
<reference evidence="17" key="1">
    <citation type="journal article" date="2022" name="Nat. Microbiol.">
        <title>Unique mobile elements and scalable gene flow at the prokaryote-eukaryote boundary revealed by circularized Asgard archaea genomes.</title>
        <authorList>
            <person name="Wu F."/>
            <person name="Speth D.R."/>
            <person name="Philosof A."/>
            <person name="Cremiere A."/>
            <person name="Narayanan A."/>
            <person name="Barco R.A."/>
            <person name="Connon S.A."/>
            <person name="Amend J.P."/>
            <person name="Antoshechkin I.A."/>
            <person name="Orphan V.J."/>
        </authorList>
    </citation>
    <scope>NUCLEOTIDE SEQUENCE</scope>
    <source>
        <strain evidence="17">PM71</strain>
    </source>
</reference>
<dbReference type="InterPro" id="IPR014729">
    <property type="entry name" value="Rossmann-like_a/b/a_fold"/>
</dbReference>
<dbReference type="Gene3D" id="3.40.50.620">
    <property type="entry name" value="HUPs"/>
    <property type="match status" value="1"/>
</dbReference>
<dbReference type="FunFam" id="3.40.50.620:FF:000174">
    <property type="entry name" value="ATPase, PP-loop superfamily"/>
    <property type="match status" value="1"/>
</dbReference>
<keyword evidence="6 13" id="KW-0547">Nucleotide-binding</keyword>
<feature type="cross-link" description="Glycyl lysine isopeptide (Lys-Gly) (interchain with G-Cter in SAMP2)" evidence="14">
    <location>
        <position position="200"/>
    </location>
</feature>
<dbReference type="PROSITE" id="PS01263">
    <property type="entry name" value="UPF0021"/>
    <property type="match status" value="1"/>
</dbReference>
<sequence>MKCTFCGTDEVVYVRPYDKIALCKEHFNEQFERRVKRTINRYKMFQRKDKIAVGVSGGKDSIALLDTLVKIEKNFPESEIIAITIDEGIEGYREEGLYYAKKHAKRLNVEHHIFSFEEDFGYSLDEIIAILGERGGKNRAYGACSYCGILRRKILNAAAKTVGANVVATGHNLEDEAETVLLNIIRGDVNRLSRQSPFPKKVHKDLVPRVKPFRLTPQAEIVMYMIVNELEYQEVACPYAVEAYRGNVRDFIFESQNSQPMLSFNIVKAQDKLVPYLTRNRDETKAKIKSCKMCGDPSASEICKACSLKEQLSNL</sequence>
<keyword evidence="8 13" id="KW-0067">ATP-binding</keyword>
<name>A0A9Y1BJJ4_9ARCH</name>
<accession>A0A9Y1BJJ4</accession>
<evidence type="ECO:0000256" key="10">
    <source>
        <dbReference type="ARBA" id="ARBA00023004"/>
    </source>
</evidence>
<evidence type="ECO:0000256" key="13">
    <source>
        <dbReference type="PIRSR" id="PIRSR004976-51"/>
    </source>
</evidence>
<dbReference type="GO" id="GO:0005524">
    <property type="term" value="F:ATP binding"/>
    <property type="evidence" value="ECO:0007669"/>
    <property type="project" value="UniProtKB-KW"/>
</dbReference>
<evidence type="ECO:0000256" key="3">
    <source>
        <dbReference type="ARBA" id="ARBA00022485"/>
    </source>
</evidence>
<feature type="binding site" evidence="13">
    <location>
        <position position="175"/>
    </location>
    <ligand>
        <name>ATP</name>
        <dbReference type="ChEBI" id="CHEBI:30616"/>
    </ligand>
</feature>
<dbReference type="GO" id="GO:0002143">
    <property type="term" value="P:tRNA wobble position uridine thiolation"/>
    <property type="evidence" value="ECO:0007669"/>
    <property type="project" value="TreeGrafter"/>
</dbReference>
<dbReference type="GO" id="GO:0002144">
    <property type="term" value="C:cytosolic tRNA wobble base thiouridylase complex"/>
    <property type="evidence" value="ECO:0007669"/>
    <property type="project" value="TreeGrafter"/>
</dbReference>
<dbReference type="NCBIfam" id="TIGR00269">
    <property type="entry name" value="TIGR00269 family protein"/>
    <property type="match status" value="1"/>
</dbReference>
<dbReference type="PIRSF" id="PIRSF004976">
    <property type="entry name" value="ATPase_YdaO"/>
    <property type="match status" value="1"/>
</dbReference>
<evidence type="ECO:0000256" key="4">
    <source>
        <dbReference type="ARBA" id="ARBA00022679"/>
    </source>
</evidence>
<feature type="binding site" evidence="12">
    <location>
        <position position="306"/>
    </location>
    <ligand>
        <name>Zn(2+)</name>
        <dbReference type="ChEBI" id="CHEBI:29105"/>
        <label>2</label>
    </ligand>
</feature>
<dbReference type="SUPFAM" id="SSF52402">
    <property type="entry name" value="Adenine nucleotide alpha hydrolases-like"/>
    <property type="match status" value="1"/>
</dbReference>
<evidence type="ECO:0000256" key="8">
    <source>
        <dbReference type="ARBA" id="ARBA00022840"/>
    </source>
</evidence>
<dbReference type="Pfam" id="PF22082">
    <property type="entry name" value="TtuA_LIM_N"/>
    <property type="match status" value="1"/>
</dbReference>
<feature type="binding site" evidence="13">
    <location>
        <begin position="54"/>
        <end position="56"/>
    </location>
    <ligand>
        <name>ATP</name>
        <dbReference type="ChEBI" id="CHEBI:30616"/>
    </ligand>
</feature>
<dbReference type="GO" id="GO:0051539">
    <property type="term" value="F:4 iron, 4 sulfur cluster binding"/>
    <property type="evidence" value="ECO:0007669"/>
    <property type="project" value="UniProtKB-KW"/>
</dbReference>
<feature type="binding site" evidence="12">
    <location>
        <position position="26"/>
    </location>
    <ligand>
        <name>Zn(2+)</name>
        <dbReference type="ChEBI" id="CHEBI:29105"/>
        <label>1</label>
    </ligand>
</feature>
<feature type="domain" description="tRNA(Ile)-lysidine/2-thiocytidine synthase N-terminal" evidence="15">
    <location>
        <begin position="50"/>
        <end position="234"/>
    </location>
</feature>
<proteinExistence type="predicted"/>
<dbReference type="EMBL" id="CP084166">
    <property type="protein sequence ID" value="UJG40233.1"/>
    <property type="molecule type" value="Genomic_DNA"/>
</dbReference>
<organism evidence="17">
    <name type="scientific">Candidatus Heimdallarchaeum aukensis</name>
    <dbReference type="NCBI Taxonomy" id="2876573"/>
    <lineage>
        <taxon>Archaea</taxon>
        <taxon>Promethearchaeati</taxon>
        <taxon>Candidatus Heimdallarchaeota</taxon>
        <taxon>Candidatus Heimdallarchaeia (ex Rinke et al. 2021) (nom. nud.)</taxon>
        <taxon>Candidatus Heimdallarchaeales</taxon>
        <taxon>Candidatus Heimdallarchaeaceae</taxon>
        <taxon>Candidatus Heimdallarchaeum</taxon>
    </lineage>
</organism>
<evidence type="ECO:0000259" key="15">
    <source>
        <dbReference type="Pfam" id="PF01171"/>
    </source>
</evidence>
<feature type="domain" description="2-thiouridine synthetase TtuA-like N-terminal LIM" evidence="16">
    <location>
        <begin position="2"/>
        <end position="28"/>
    </location>
</feature>
<dbReference type="Pfam" id="PF01171">
    <property type="entry name" value="ATP_bind_3"/>
    <property type="match status" value="1"/>
</dbReference>
<evidence type="ECO:0000256" key="14">
    <source>
        <dbReference type="PIRSR" id="PIRSR004976-53"/>
    </source>
</evidence>
<dbReference type="PANTHER" id="PTHR11807:SF12">
    <property type="entry name" value="CYTOPLASMIC TRNA 2-THIOLATION PROTEIN 1"/>
    <property type="match status" value="1"/>
</dbReference>
<keyword evidence="14" id="KW-0832">Ubl conjugation</keyword>
<keyword evidence="4" id="KW-0808">Transferase</keyword>
<keyword evidence="5 12" id="KW-0479">Metal-binding</keyword>
<feature type="binding site" evidence="12">
    <location>
        <position position="23"/>
    </location>
    <ligand>
        <name>Zn(2+)</name>
        <dbReference type="ChEBI" id="CHEBI:29105"/>
        <label>1</label>
    </ligand>
</feature>
<keyword evidence="14" id="KW-1017">Isopeptide bond</keyword>
<feature type="binding site" evidence="12">
    <location>
        <position position="303"/>
    </location>
    <ligand>
        <name>Zn(2+)</name>
        <dbReference type="ChEBI" id="CHEBI:29105"/>
        <label>2</label>
    </ligand>
</feature>
<dbReference type="InterPro" id="IPR035107">
    <property type="entry name" value="tRNA_thiolation_TtcA_Ctu1"/>
</dbReference>
<protein>
    <submittedName>
        <fullName evidence="17">TIGR00269 family protein</fullName>
    </submittedName>
</protein>
<dbReference type="AlphaFoldDB" id="A0A9Y1BJJ4"/>
<evidence type="ECO:0000313" key="17">
    <source>
        <dbReference type="EMBL" id="UJG40233.1"/>
    </source>
</evidence>
<dbReference type="GO" id="GO:0046872">
    <property type="term" value="F:metal ion binding"/>
    <property type="evidence" value="ECO:0007669"/>
    <property type="project" value="UniProtKB-KW"/>
</dbReference>
<feature type="binding site" evidence="12">
    <location>
        <position position="294"/>
    </location>
    <ligand>
        <name>Zn(2+)</name>
        <dbReference type="ChEBI" id="CHEBI:29105"/>
        <label>2</label>
    </ligand>
</feature>
<keyword evidence="7 12" id="KW-0862">Zinc</keyword>
<dbReference type="PANTHER" id="PTHR11807">
    <property type="entry name" value="ATPASES OF THE PP SUPERFAMILY-RELATED"/>
    <property type="match status" value="1"/>
</dbReference>
<evidence type="ECO:0000256" key="1">
    <source>
        <dbReference type="ARBA" id="ARBA00001946"/>
    </source>
</evidence>
<feature type="binding site" evidence="13">
    <location>
        <position position="170"/>
    </location>
    <ligand>
        <name>ATP</name>
        <dbReference type="ChEBI" id="CHEBI:30616"/>
    </ligand>
</feature>
<feature type="binding site" evidence="13">
    <location>
        <position position="60"/>
    </location>
    <ligand>
        <name>ATP</name>
        <dbReference type="ChEBI" id="CHEBI:30616"/>
    </ligand>
</feature>
<dbReference type="InterPro" id="IPR011063">
    <property type="entry name" value="TilS/TtcA_N"/>
</dbReference>